<comment type="catalytic activity">
    <reaction evidence="1">
        <text>ATP + protein L-histidine = ADP + protein N-phospho-L-histidine.</text>
        <dbReference type="EC" id="2.7.13.3"/>
    </reaction>
</comment>
<dbReference type="Proteomes" id="UP000198897">
    <property type="component" value="Unassembled WGS sequence"/>
</dbReference>
<feature type="domain" description="HAMP" evidence="17">
    <location>
        <begin position="162"/>
        <end position="214"/>
    </location>
</feature>
<name>A0A1I2MMA0_9BACI</name>
<keyword evidence="7 15" id="KW-0812">Transmembrane</keyword>
<dbReference type="Pfam" id="PF00672">
    <property type="entry name" value="HAMP"/>
    <property type="match status" value="1"/>
</dbReference>
<protein>
    <recommendedName>
        <fullName evidence="3">histidine kinase</fullName>
        <ecNumber evidence="3">2.7.13.3</ecNumber>
    </recommendedName>
</protein>
<feature type="domain" description="Histidine kinase" evidence="16">
    <location>
        <begin position="229"/>
        <end position="447"/>
    </location>
</feature>
<dbReference type="Gene3D" id="3.30.565.10">
    <property type="entry name" value="Histidine kinase-like ATPase, C-terminal domain"/>
    <property type="match status" value="1"/>
</dbReference>
<dbReference type="InterPro" id="IPR004358">
    <property type="entry name" value="Sig_transdc_His_kin-like_C"/>
</dbReference>
<evidence type="ECO:0000256" key="8">
    <source>
        <dbReference type="ARBA" id="ARBA00022741"/>
    </source>
</evidence>
<dbReference type="AlphaFoldDB" id="A0A1I2MMA0"/>
<dbReference type="RefSeq" id="WP_089751840.1">
    <property type="nucleotide sequence ID" value="NZ_FOOG01000014.1"/>
</dbReference>
<dbReference type="InterPro" id="IPR003660">
    <property type="entry name" value="HAMP_dom"/>
</dbReference>
<evidence type="ECO:0000256" key="1">
    <source>
        <dbReference type="ARBA" id="ARBA00000085"/>
    </source>
</evidence>
<keyword evidence="13 15" id="KW-0472">Membrane</keyword>
<organism evidence="18 19">
    <name type="scientific">Halobacillus alkaliphilus</name>
    <dbReference type="NCBI Taxonomy" id="396056"/>
    <lineage>
        <taxon>Bacteria</taxon>
        <taxon>Bacillati</taxon>
        <taxon>Bacillota</taxon>
        <taxon>Bacilli</taxon>
        <taxon>Bacillales</taxon>
        <taxon>Bacillaceae</taxon>
        <taxon>Halobacillus</taxon>
    </lineage>
</organism>
<dbReference type="SUPFAM" id="SSF47384">
    <property type="entry name" value="Homodimeric domain of signal transducing histidine kinase"/>
    <property type="match status" value="1"/>
</dbReference>
<evidence type="ECO:0000256" key="15">
    <source>
        <dbReference type="SAM" id="Phobius"/>
    </source>
</evidence>
<dbReference type="SMART" id="SM00388">
    <property type="entry name" value="HisKA"/>
    <property type="match status" value="1"/>
</dbReference>
<dbReference type="InterPro" id="IPR036097">
    <property type="entry name" value="HisK_dim/P_sf"/>
</dbReference>
<reference evidence="19" key="1">
    <citation type="submission" date="2016-10" db="EMBL/GenBank/DDBJ databases">
        <authorList>
            <person name="Varghese N."/>
            <person name="Submissions S."/>
        </authorList>
    </citation>
    <scope>NUCLEOTIDE SEQUENCE [LARGE SCALE GENOMIC DNA]</scope>
    <source>
        <strain evidence="19">FP5</strain>
    </source>
</reference>
<dbReference type="GO" id="GO:0005886">
    <property type="term" value="C:plasma membrane"/>
    <property type="evidence" value="ECO:0007669"/>
    <property type="project" value="UniProtKB-SubCell"/>
</dbReference>
<keyword evidence="12" id="KW-0902">Two-component regulatory system</keyword>
<evidence type="ECO:0000256" key="6">
    <source>
        <dbReference type="ARBA" id="ARBA00022679"/>
    </source>
</evidence>
<dbReference type="SMART" id="SM00304">
    <property type="entry name" value="HAMP"/>
    <property type="match status" value="1"/>
</dbReference>
<evidence type="ECO:0000256" key="11">
    <source>
        <dbReference type="ARBA" id="ARBA00022989"/>
    </source>
</evidence>
<keyword evidence="11 15" id="KW-1133">Transmembrane helix</keyword>
<keyword evidence="6" id="KW-0808">Transferase</keyword>
<dbReference type="InterPro" id="IPR050398">
    <property type="entry name" value="HssS/ArlS-like"/>
</dbReference>
<dbReference type="Pfam" id="PF02518">
    <property type="entry name" value="HATPase_c"/>
    <property type="match status" value="1"/>
</dbReference>
<gene>
    <name evidence="18" type="ORF">SAMN05216353_11429</name>
</gene>
<dbReference type="PROSITE" id="PS50885">
    <property type="entry name" value="HAMP"/>
    <property type="match status" value="1"/>
</dbReference>
<evidence type="ECO:0000256" key="3">
    <source>
        <dbReference type="ARBA" id="ARBA00012438"/>
    </source>
</evidence>
<dbReference type="GO" id="GO:0000155">
    <property type="term" value="F:phosphorelay sensor kinase activity"/>
    <property type="evidence" value="ECO:0007669"/>
    <property type="project" value="InterPro"/>
</dbReference>
<dbReference type="CDD" id="cd00082">
    <property type="entry name" value="HisKA"/>
    <property type="match status" value="1"/>
</dbReference>
<keyword evidence="4" id="KW-1003">Cell membrane</keyword>
<dbReference type="FunFam" id="3.30.565.10:FF:000006">
    <property type="entry name" value="Sensor histidine kinase WalK"/>
    <property type="match status" value="1"/>
</dbReference>
<dbReference type="FunFam" id="1.10.287.130:FF:000001">
    <property type="entry name" value="Two-component sensor histidine kinase"/>
    <property type="match status" value="1"/>
</dbReference>
<dbReference type="EMBL" id="FOOG01000014">
    <property type="protein sequence ID" value="SFF92634.1"/>
    <property type="molecule type" value="Genomic_DNA"/>
</dbReference>
<evidence type="ECO:0000256" key="14">
    <source>
        <dbReference type="SAM" id="Coils"/>
    </source>
</evidence>
<evidence type="ECO:0000256" key="10">
    <source>
        <dbReference type="ARBA" id="ARBA00022840"/>
    </source>
</evidence>
<dbReference type="PANTHER" id="PTHR45528:SF1">
    <property type="entry name" value="SENSOR HISTIDINE KINASE CPXA"/>
    <property type="match status" value="1"/>
</dbReference>
<keyword evidence="8" id="KW-0547">Nucleotide-binding</keyword>
<proteinExistence type="predicted"/>
<dbReference type="SUPFAM" id="SSF158472">
    <property type="entry name" value="HAMP domain-like"/>
    <property type="match status" value="1"/>
</dbReference>
<dbReference type="Gene3D" id="6.10.340.10">
    <property type="match status" value="1"/>
</dbReference>
<dbReference type="PANTHER" id="PTHR45528">
    <property type="entry name" value="SENSOR HISTIDINE KINASE CPXA"/>
    <property type="match status" value="1"/>
</dbReference>
<dbReference type="SUPFAM" id="SSF55874">
    <property type="entry name" value="ATPase domain of HSP90 chaperone/DNA topoisomerase II/histidine kinase"/>
    <property type="match status" value="1"/>
</dbReference>
<evidence type="ECO:0000256" key="9">
    <source>
        <dbReference type="ARBA" id="ARBA00022777"/>
    </source>
</evidence>
<dbReference type="CDD" id="cd00075">
    <property type="entry name" value="HATPase"/>
    <property type="match status" value="1"/>
</dbReference>
<dbReference type="InterPro" id="IPR003661">
    <property type="entry name" value="HisK_dim/P_dom"/>
</dbReference>
<evidence type="ECO:0000259" key="16">
    <source>
        <dbReference type="PROSITE" id="PS50109"/>
    </source>
</evidence>
<feature type="transmembrane region" description="Helical" evidence="15">
    <location>
        <begin position="134"/>
        <end position="159"/>
    </location>
</feature>
<evidence type="ECO:0000313" key="18">
    <source>
        <dbReference type="EMBL" id="SFF92634.1"/>
    </source>
</evidence>
<feature type="coiled-coil region" evidence="14">
    <location>
        <begin position="27"/>
        <end position="54"/>
    </location>
</feature>
<dbReference type="PROSITE" id="PS50109">
    <property type="entry name" value="HIS_KIN"/>
    <property type="match status" value="1"/>
</dbReference>
<dbReference type="InterPro" id="IPR005467">
    <property type="entry name" value="His_kinase_dom"/>
</dbReference>
<evidence type="ECO:0000256" key="13">
    <source>
        <dbReference type="ARBA" id="ARBA00023136"/>
    </source>
</evidence>
<dbReference type="Pfam" id="PF00512">
    <property type="entry name" value="HisKA"/>
    <property type="match status" value="1"/>
</dbReference>
<evidence type="ECO:0000256" key="5">
    <source>
        <dbReference type="ARBA" id="ARBA00022553"/>
    </source>
</evidence>
<comment type="subcellular location">
    <subcellularLocation>
        <location evidence="2">Cell membrane</location>
        <topology evidence="2">Multi-pass membrane protein</topology>
    </subcellularLocation>
</comment>
<keyword evidence="10" id="KW-0067">ATP-binding</keyword>
<keyword evidence="19" id="KW-1185">Reference proteome</keyword>
<accession>A0A1I2MMA0</accession>
<dbReference type="InterPro" id="IPR036890">
    <property type="entry name" value="HATPase_C_sf"/>
</dbReference>
<keyword evidence="9" id="KW-0418">Kinase</keyword>
<dbReference type="CDD" id="cd06225">
    <property type="entry name" value="HAMP"/>
    <property type="match status" value="1"/>
</dbReference>
<keyword evidence="5" id="KW-0597">Phosphoprotein</keyword>
<evidence type="ECO:0000259" key="17">
    <source>
        <dbReference type="PROSITE" id="PS50885"/>
    </source>
</evidence>
<keyword evidence="14" id="KW-0175">Coiled coil</keyword>
<dbReference type="Gene3D" id="1.10.287.130">
    <property type="match status" value="1"/>
</dbReference>
<evidence type="ECO:0000313" key="19">
    <source>
        <dbReference type="Proteomes" id="UP000198897"/>
    </source>
</evidence>
<dbReference type="PRINTS" id="PR00344">
    <property type="entry name" value="BCTRLSENSOR"/>
</dbReference>
<sequence>MGRLKVRLILAFLSLILLPIGVTGSLLQLQSSELEEKERTYRNSMNELESTLKRQLNNTSVSSLELNALANQYAAEINIKDVEGETVFTSYKDSEAASQNKAFADSSTLFHVQAEDGRILFVELSSRMPFTDTILRSILISVGSGLIALILLIIGWTWYISRTILSPLKEIYAATEEVKEGNLDYPIQYRRKDEIGKFIRGFNTMRTHLKQSQEKEEQFREDRKQLIANISHDLRTPLSSIRGYVEGLQDGVAQTDEMQKKYFRVIRQKTDQLDHLIEDLFQFSKLDLRQLPLDQQFVDSRAFFQSLLDDTVEDGKSKNVRIAIPQQIPSVPLSLDPVRITQVMNNLTENAVRYGADSIVIAIKIEHDKSNLTISVKDNGEGMEKEDLTKIFSRFYRAEKSRSRESGGTGLGLAIVKSIIEQHGGALWADSELNYGSTIAFTLPFLKK</sequence>
<dbReference type="InterPro" id="IPR003594">
    <property type="entry name" value="HATPase_dom"/>
</dbReference>
<dbReference type="GO" id="GO:0005524">
    <property type="term" value="F:ATP binding"/>
    <property type="evidence" value="ECO:0007669"/>
    <property type="project" value="UniProtKB-KW"/>
</dbReference>
<evidence type="ECO:0000256" key="7">
    <source>
        <dbReference type="ARBA" id="ARBA00022692"/>
    </source>
</evidence>
<evidence type="ECO:0000256" key="4">
    <source>
        <dbReference type="ARBA" id="ARBA00022475"/>
    </source>
</evidence>
<dbReference type="SMART" id="SM00387">
    <property type="entry name" value="HATPase_c"/>
    <property type="match status" value="1"/>
</dbReference>
<evidence type="ECO:0000256" key="12">
    <source>
        <dbReference type="ARBA" id="ARBA00023012"/>
    </source>
</evidence>
<dbReference type="EC" id="2.7.13.3" evidence="3"/>
<dbReference type="OrthoDB" id="335833at2"/>
<evidence type="ECO:0000256" key="2">
    <source>
        <dbReference type="ARBA" id="ARBA00004651"/>
    </source>
</evidence>